<comment type="caution">
    <text evidence="1">The sequence shown here is derived from an EMBL/GenBank/DDBJ whole genome shotgun (WGS) entry which is preliminary data.</text>
</comment>
<gene>
    <name evidence="1" type="ORF">K7C98_32025</name>
</gene>
<protein>
    <submittedName>
        <fullName evidence="1">Uncharacterized protein</fullName>
    </submittedName>
</protein>
<evidence type="ECO:0000313" key="2">
    <source>
        <dbReference type="Proteomes" id="UP001139031"/>
    </source>
</evidence>
<sequence>MAEIVAIEAARLAVSVDDFAFRPRRPGHKVSRRCTLVHVDSDSLRSRSSEGRERRPDEVQLALREPACELTAHGAGDEGALRLSTPARADEAQTGAVAAAWAAVRRDHPEVRELAALARPAWTQVARRQP</sequence>
<dbReference type="EMBL" id="JAIRAU010000044">
    <property type="protein sequence ID" value="MBZ5713883.1"/>
    <property type="molecule type" value="Genomic_DNA"/>
</dbReference>
<name>A0ABS7U085_9BACT</name>
<dbReference type="Proteomes" id="UP001139031">
    <property type="component" value="Unassembled WGS sequence"/>
</dbReference>
<dbReference type="RefSeq" id="WP_224195617.1">
    <property type="nucleotide sequence ID" value="NZ_JAIRAU010000044.1"/>
</dbReference>
<evidence type="ECO:0000313" key="1">
    <source>
        <dbReference type="EMBL" id="MBZ5713883.1"/>
    </source>
</evidence>
<reference evidence="1" key="1">
    <citation type="submission" date="2021-08" db="EMBL/GenBank/DDBJ databases">
        <authorList>
            <person name="Stevens D.C."/>
        </authorList>
    </citation>
    <scope>NUCLEOTIDE SEQUENCE</scope>
    <source>
        <strain evidence="1">DSM 53165</strain>
    </source>
</reference>
<accession>A0ABS7U085</accession>
<proteinExistence type="predicted"/>
<keyword evidence="2" id="KW-1185">Reference proteome</keyword>
<organism evidence="1 2">
    <name type="scientific">Nannocystis pusilla</name>
    <dbReference type="NCBI Taxonomy" id="889268"/>
    <lineage>
        <taxon>Bacteria</taxon>
        <taxon>Pseudomonadati</taxon>
        <taxon>Myxococcota</taxon>
        <taxon>Polyangia</taxon>
        <taxon>Nannocystales</taxon>
        <taxon>Nannocystaceae</taxon>
        <taxon>Nannocystis</taxon>
    </lineage>
</organism>